<keyword evidence="8 12" id="KW-0472">Membrane</keyword>
<dbReference type="AlphaFoldDB" id="A0A4S2BA35"/>
<dbReference type="SUPFAM" id="SSF58104">
    <property type="entry name" value="Methyl-accepting chemotaxis protein (MCP) signaling domain"/>
    <property type="match status" value="1"/>
</dbReference>
<dbReference type="InterPro" id="IPR003660">
    <property type="entry name" value="HAMP_dom"/>
</dbReference>
<dbReference type="InterPro" id="IPR004090">
    <property type="entry name" value="Chemotax_Me-accpt_rcpt"/>
</dbReference>
<dbReference type="SUPFAM" id="SSF55785">
    <property type="entry name" value="PYP-like sensor domain (PAS domain)"/>
    <property type="match status" value="1"/>
</dbReference>
<dbReference type="RefSeq" id="WP_043942287.1">
    <property type="nucleotide sequence ID" value="NZ_BCAJ01000065.1"/>
</dbReference>
<dbReference type="Gene3D" id="3.30.450.20">
    <property type="entry name" value="PAS domain"/>
    <property type="match status" value="1"/>
</dbReference>
<dbReference type="FunFam" id="3.30.450.20:FF:000046">
    <property type="entry name" value="Aerotaxis sensor receptor"/>
    <property type="match status" value="1"/>
</dbReference>
<dbReference type="PANTHER" id="PTHR32089:SF74">
    <property type="entry name" value="METHYL-ACCEPTING CHEMOTAXIS PROTEIN AER"/>
    <property type="match status" value="1"/>
</dbReference>
<name>A0A4S2BA35_STUST</name>
<feature type="domain" description="PAS" evidence="14">
    <location>
        <begin position="25"/>
        <end position="60"/>
    </location>
</feature>
<dbReference type="NCBIfam" id="TIGR00229">
    <property type="entry name" value="sensory_box"/>
    <property type="match status" value="1"/>
</dbReference>
<evidence type="ECO:0000256" key="2">
    <source>
        <dbReference type="ARBA" id="ARBA00022475"/>
    </source>
</evidence>
<dbReference type="PANTHER" id="PTHR32089">
    <property type="entry name" value="METHYL-ACCEPTING CHEMOTAXIS PROTEIN MCPB"/>
    <property type="match status" value="1"/>
</dbReference>
<evidence type="ECO:0000256" key="5">
    <source>
        <dbReference type="ARBA" id="ARBA00022519"/>
    </source>
</evidence>
<evidence type="ECO:0000256" key="10">
    <source>
        <dbReference type="ARBA" id="ARBA00029447"/>
    </source>
</evidence>
<keyword evidence="7 12" id="KW-1133">Transmembrane helix</keyword>
<dbReference type="EMBL" id="JAOCAE010000023">
    <property type="protein sequence ID" value="MDH1238544.1"/>
    <property type="molecule type" value="Genomic_DNA"/>
</dbReference>
<dbReference type="GO" id="GO:0005886">
    <property type="term" value="C:plasma membrane"/>
    <property type="evidence" value="ECO:0007669"/>
    <property type="project" value="UniProtKB-SubCell"/>
</dbReference>
<dbReference type="CDD" id="cd06225">
    <property type="entry name" value="HAMP"/>
    <property type="match status" value="1"/>
</dbReference>
<evidence type="ECO:0000256" key="4">
    <source>
        <dbReference type="ARBA" id="ARBA00022500"/>
    </source>
</evidence>
<protein>
    <submittedName>
        <fullName evidence="16">PAS domain-containing methyl-accepting chemotaxis protein</fullName>
    </submittedName>
</protein>
<dbReference type="PROSITE" id="PS50112">
    <property type="entry name" value="PAS"/>
    <property type="match status" value="1"/>
</dbReference>
<dbReference type="Pfam" id="PF00015">
    <property type="entry name" value="MCPsignal"/>
    <property type="match status" value="1"/>
</dbReference>
<feature type="domain" description="T-SNARE coiled-coil homology" evidence="15">
    <location>
        <begin position="439"/>
        <end position="484"/>
    </location>
</feature>
<feature type="transmembrane region" description="Helical" evidence="12">
    <location>
        <begin position="178"/>
        <end position="201"/>
    </location>
</feature>
<dbReference type="GO" id="GO:0004888">
    <property type="term" value="F:transmembrane signaling receptor activity"/>
    <property type="evidence" value="ECO:0007669"/>
    <property type="project" value="InterPro"/>
</dbReference>
<dbReference type="GO" id="GO:0007165">
    <property type="term" value="P:signal transduction"/>
    <property type="evidence" value="ECO:0007669"/>
    <property type="project" value="UniProtKB-KW"/>
</dbReference>
<dbReference type="InterPro" id="IPR000727">
    <property type="entry name" value="T_SNARE_dom"/>
</dbReference>
<keyword evidence="4" id="KW-0145">Chemotaxis</keyword>
<evidence type="ECO:0000259" key="14">
    <source>
        <dbReference type="PROSITE" id="PS50112"/>
    </source>
</evidence>
<keyword evidence="9 11" id="KW-0807">Transducer</keyword>
<dbReference type="InterPro" id="IPR035965">
    <property type="entry name" value="PAS-like_dom_sf"/>
</dbReference>
<dbReference type="CDD" id="cd00130">
    <property type="entry name" value="PAS"/>
    <property type="match status" value="1"/>
</dbReference>
<evidence type="ECO:0000256" key="8">
    <source>
        <dbReference type="ARBA" id="ARBA00023136"/>
    </source>
</evidence>
<dbReference type="GO" id="GO:0052131">
    <property type="term" value="P:positive aerotaxis"/>
    <property type="evidence" value="ECO:0007669"/>
    <property type="project" value="UniProtKB-ARBA"/>
</dbReference>
<dbReference type="PROSITE" id="PS50111">
    <property type="entry name" value="CHEMOTAXIS_TRANSDUC_2"/>
    <property type="match status" value="1"/>
</dbReference>
<dbReference type="PRINTS" id="PR00260">
    <property type="entry name" value="CHEMTRNSDUCR"/>
</dbReference>
<keyword evidence="2" id="KW-1003">Cell membrane</keyword>
<dbReference type="FunFam" id="1.10.287.950:FF:000001">
    <property type="entry name" value="Methyl-accepting chemotaxis sensory transducer"/>
    <property type="match status" value="1"/>
</dbReference>
<dbReference type="PROSITE" id="PS50192">
    <property type="entry name" value="T_SNARE"/>
    <property type="match status" value="1"/>
</dbReference>
<evidence type="ECO:0000256" key="1">
    <source>
        <dbReference type="ARBA" id="ARBA00004429"/>
    </source>
</evidence>
<dbReference type="InterPro" id="IPR000014">
    <property type="entry name" value="PAS"/>
</dbReference>
<evidence type="ECO:0000256" key="7">
    <source>
        <dbReference type="ARBA" id="ARBA00022989"/>
    </source>
</evidence>
<dbReference type="Pfam" id="PF08447">
    <property type="entry name" value="PAS_3"/>
    <property type="match status" value="1"/>
</dbReference>
<evidence type="ECO:0000313" key="17">
    <source>
        <dbReference type="Proteomes" id="UP001158500"/>
    </source>
</evidence>
<feature type="domain" description="Methyl-accepting transducer" evidence="13">
    <location>
        <begin position="252"/>
        <end position="488"/>
    </location>
</feature>
<sequence length="532" mass="56898">MRMNLPVTGREVSYSDSANILSTTDLNGDITYVNPDFIRISGFDEQELLGQHHNVVRHPDMPPEAFADLWSCVRAGRSWMGMVKNRCKNGDHYWVSAFVTPISRDGRVVEYQSVRTKPRPEQVAAAAQLYARLRDKRPPAALRRRPLSVRSRVAALAGVAAGACAGIGGAIAGVSPGAALLLAACAALASGGLAYAALAPLRQLAEQARRLGDNPVGQLVYTGRRDEFGEIGFAMQMLETEAGAMVGRIGDASRQLNRHAHELLAAMDSSTRSASRQQSETDQVATAINQMAASVQEVAASAQRTAEAASRADSEAGSGTEVVNRAGASIGQLARDIQQAGEVIHQLEAHSNDITKVLDVIRGVAEQTNLLALNAAIEAARAGEQGRGFAVVADEVRSLASRTQQSTQEINAMIAALQDGARQAVQVMQHSREQAVQSVQQAEQAASSLRDINLRVNEISAMSMQIAAAVEEQSAVSEDINQNVASIRSSSDHHVENGLRSRQSANGVAQLADSMEMLVQQFWTQRRGPASR</sequence>
<gene>
    <name evidence="16" type="ORF">N5C32_21160</name>
</gene>
<keyword evidence="3" id="KW-0488">Methylation</keyword>
<dbReference type="Proteomes" id="UP001158500">
    <property type="component" value="Unassembled WGS sequence"/>
</dbReference>
<keyword evidence="5" id="KW-0997">Cell inner membrane</keyword>
<evidence type="ECO:0000256" key="3">
    <source>
        <dbReference type="ARBA" id="ARBA00022481"/>
    </source>
</evidence>
<reference evidence="16" key="1">
    <citation type="submission" date="2022-09" db="EMBL/GenBank/DDBJ databases">
        <title>Intensive care unit water sources are persistently colonized with multi-drug resistant bacteria and are the site of extensive horizontal gene transfer of antibiotic resistance genes.</title>
        <authorList>
            <person name="Diorio-Toth L."/>
        </authorList>
    </citation>
    <scope>NUCLEOTIDE SEQUENCE</scope>
    <source>
        <strain evidence="16">GD03947</strain>
    </source>
</reference>
<dbReference type="SMART" id="SM00283">
    <property type="entry name" value="MA"/>
    <property type="match status" value="1"/>
</dbReference>
<comment type="similarity">
    <text evidence="10">Belongs to the methyl-accepting chemotaxis (MCP) protein family.</text>
</comment>
<feature type="transmembrane region" description="Helical" evidence="12">
    <location>
        <begin position="153"/>
        <end position="172"/>
    </location>
</feature>
<evidence type="ECO:0000313" key="16">
    <source>
        <dbReference type="EMBL" id="MDH1238544.1"/>
    </source>
</evidence>
<dbReference type="Gene3D" id="1.10.287.950">
    <property type="entry name" value="Methyl-accepting chemotaxis protein"/>
    <property type="match status" value="1"/>
</dbReference>
<keyword evidence="6 12" id="KW-0812">Transmembrane</keyword>
<dbReference type="InterPro" id="IPR013655">
    <property type="entry name" value="PAS_fold_3"/>
</dbReference>
<evidence type="ECO:0000256" key="12">
    <source>
        <dbReference type="SAM" id="Phobius"/>
    </source>
</evidence>
<dbReference type="InterPro" id="IPR004089">
    <property type="entry name" value="MCPsignal_dom"/>
</dbReference>
<accession>A0A4S2BA35</accession>
<comment type="caution">
    <text evidence="16">The sequence shown here is derived from an EMBL/GenBank/DDBJ whole genome shotgun (WGS) entry which is preliminary data.</text>
</comment>
<proteinExistence type="inferred from homology"/>
<organism evidence="16 17">
    <name type="scientific">Stutzerimonas stutzeri</name>
    <name type="common">Pseudomonas stutzeri</name>
    <dbReference type="NCBI Taxonomy" id="316"/>
    <lineage>
        <taxon>Bacteria</taxon>
        <taxon>Pseudomonadati</taxon>
        <taxon>Pseudomonadota</taxon>
        <taxon>Gammaproteobacteria</taxon>
        <taxon>Pseudomonadales</taxon>
        <taxon>Pseudomonadaceae</taxon>
        <taxon>Stutzerimonas</taxon>
    </lineage>
</organism>
<comment type="subcellular location">
    <subcellularLocation>
        <location evidence="1">Cell inner membrane</location>
        <topology evidence="1">Multi-pass membrane protein</topology>
    </subcellularLocation>
</comment>
<evidence type="ECO:0000256" key="6">
    <source>
        <dbReference type="ARBA" id="ARBA00022692"/>
    </source>
</evidence>
<evidence type="ECO:0000259" key="15">
    <source>
        <dbReference type="PROSITE" id="PS50192"/>
    </source>
</evidence>
<dbReference type="Pfam" id="PF00672">
    <property type="entry name" value="HAMP"/>
    <property type="match status" value="1"/>
</dbReference>
<dbReference type="CDD" id="cd11386">
    <property type="entry name" value="MCP_signal"/>
    <property type="match status" value="1"/>
</dbReference>
<evidence type="ECO:0000256" key="9">
    <source>
        <dbReference type="ARBA" id="ARBA00023224"/>
    </source>
</evidence>
<evidence type="ECO:0000256" key="11">
    <source>
        <dbReference type="PROSITE-ProRule" id="PRU00284"/>
    </source>
</evidence>
<evidence type="ECO:0000259" key="13">
    <source>
        <dbReference type="PROSITE" id="PS50111"/>
    </source>
</evidence>